<keyword evidence="6" id="KW-1185">Reference proteome</keyword>
<evidence type="ECO:0000313" key="5">
    <source>
        <dbReference type="EMBL" id="RKP07518.1"/>
    </source>
</evidence>
<sequence length="408" mass="45419">MTCNAQTPALQDLDCFLRNAQQRLDRLQTSTMAVTGQTIPHEMLRCPFDPGHRMPHRSFIAHCKRCERTRNRGNGWAGPDSPSSMFFHKKAPGVVTILQRENGLYTAEGGTCVEALLRDARNANVEMPWTRQSTVIGAQKGVETQISVTSMVDTSSWRLLPDALPWALVCGWFYNFLPQSEPTHVPRHTPEAGDMVVDLAQRLTQIVCTEGSTCERLAACIEPVLGANVAPMIALAFFRFARRLLEKADSAHHAATERPVTYAAANAMLVEHDGDNIVCTVDYAHLTAPTVAGPAGSMTSGLVARRDADYLTLVDITDRLRQESYASKMALCGDDVAALEAARQRQQADQGLRDKSALELMVEQRDYKRRRRSYRAKNVRITKRTQTQIHHDLIAAYMDELRQPASVC</sequence>
<dbReference type="InterPro" id="IPR022776">
    <property type="entry name" value="TRM13/UPF0224_CHHC_Znf_dom"/>
</dbReference>
<dbReference type="STRING" id="78915.A0A4P9XNI7"/>
<dbReference type="AlphaFoldDB" id="A0A4P9XNI7"/>
<dbReference type="OrthoDB" id="69229at2759"/>
<dbReference type="EMBL" id="KZ992707">
    <property type="protein sequence ID" value="RKP07518.1"/>
    <property type="molecule type" value="Genomic_DNA"/>
</dbReference>
<keyword evidence="1" id="KW-0479">Metal-binding</keyword>
<dbReference type="Pfam" id="PF05253">
    <property type="entry name" value="zf-U11-48K"/>
    <property type="match status" value="1"/>
</dbReference>
<keyword evidence="3" id="KW-0862">Zinc</keyword>
<dbReference type="Proteomes" id="UP000271241">
    <property type="component" value="Unassembled WGS sequence"/>
</dbReference>
<feature type="domain" description="CHHC U11-48K-type" evidence="4">
    <location>
        <begin position="43"/>
        <end position="70"/>
    </location>
</feature>
<evidence type="ECO:0000256" key="3">
    <source>
        <dbReference type="ARBA" id="ARBA00022833"/>
    </source>
</evidence>
<gene>
    <name evidence="5" type="ORF">THASP1DRAFT_30662</name>
</gene>
<proteinExistence type="predicted"/>
<evidence type="ECO:0000256" key="1">
    <source>
        <dbReference type="ARBA" id="ARBA00022723"/>
    </source>
</evidence>
<dbReference type="PANTHER" id="PTHR21402">
    <property type="entry name" value="GAMETOCYTE SPECIFIC FACTOR 1-RELATED"/>
    <property type="match status" value="1"/>
</dbReference>
<protein>
    <recommendedName>
        <fullName evidence="4">CHHC U11-48K-type domain-containing protein</fullName>
    </recommendedName>
</protein>
<evidence type="ECO:0000313" key="6">
    <source>
        <dbReference type="Proteomes" id="UP000271241"/>
    </source>
</evidence>
<accession>A0A4P9XNI7</accession>
<keyword evidence="2" id="KW-0863">Zinc-finger</keyword>
<dbReference type="GO" id="GO:0008270">
    <property type="term" value="F:zinc ion binding"/>
    <property type="evidence" value="ECO:0007669"/>
    <property type="project" value="UniProtKB-KW"/>
</dbReference>
<dbReference type="PANTHER" id="PTHR21402:SF10">
    <property type="entry name" value="U11_U12 SMALL NUCLEAR RIBONUCLEOPROTEIN 48 KDA PROTEIN"/>
    <property type="match status" value="1"/>
</dbReference>
<name>A0A4P9XNI7_9FUNG</name>
<dbReference type="InterPro" id="IPR051591">
    <property type="entry name" value="UPF0224_FAM112_RNA_Proc"/>
</dbReference>
<evidence type="ECO:0000256" key="2">
    <source>
        <dbReference type="ARBA" id="ARBA00022771"/>
    </source>
</evidence>
<reference evidence="6" key="1">
    <citation type="journal article" date="2018" name="Nat. Microbiol.">
        <title>Leveraging single-cell genomics to expand the fungal tree of life.</title>
        <authorList>
            <person name="Ahrendt S.R."/>
            <person name="Quandt C.A."/>
            <person name="Ciobanu D."/>
            <person name="Clum A."/>
            <person name="Salamov A."/>
            <person name="Andreopoulos B."/>
            <person name="Cheng J.F."/>
            <person name="Woyke T."/>
            <person name="Pelin A."/>
            <person name="Henrissat B."/>
            <person name="Reynolds N.K."/>
            <person name="Benny G.L."/>
            <person name="Smith M.E."/>
            <person name="James T.Y."/>
            <person name="Grigoriev I.V."/>
        </authorList>
    </citation>
    <scope>NUCLEOTIDE SEQUENCE [LARGE SCALE GENOMIC DNA]</scope>
    <source>
        <strain evidence="6">RSA 1356</strain>
    </source>
</reference>
<evidence type="ECO:0000259" key="4">
    <source>
        <dbReference type="PROSITE" id="PS51800"/>
    </source>
</evidence>
<dbReference type="PROSITE" id="PS51800">
    <property type="entry name" value="ZF_CHHC_U11_48K"/>
    <property type="match status" value="1"/>
</dbReference>
<organism evidence="5 6">
    <name type="scientific">Thamnocephalis sphaerospora</name>
    <dbReference type="NCBI Taxonomy" id="78915"/>
    <lineage>
        <taxon>Eukaryota</taxon>
        <taxon>Fungi</taxon>
        <taxon>Fungi incertae sedis</taxon>
        <taxon>Zoopagomycota</taxon>
        <taxon>Zoopagomycotina</taxon>
        <taxon>Zoopagomycetes</taxon>
        <taxon>Zoopagales</taxon>
        <taxon>Sigmoideomycetaceae</taxon>
        <taxon>Thamnocephalis</taxon>
    </lineage>
</organism>